<dbReference type="InterPro" id="IPR044184">
    <property type="entry name" value="SNE/GID2"/>
</dbReference>
<organism evidence="2 3">
    <name type="scientific">Beta vulgaris subsp. vulgaris</name>
    <name type="common">Beet</name>
    <dbReference type="NCBI Taxonomy" id="3555"/>
    <lineage>
        <taxon>Eukaryota</taxon>
        <taxon>Viridiplantae</taxon>
        <taxon>Streptophyta</taxon>
        <taxon>Embryophyta</taxon>
        <taxon>Tracheophyta</taxon>
        <taxon>Spermatophyta</taxon>
        <taxon>Magnoliopsida</taxon>
        <taxon>eudicotyledons</taxon>
        <taxon>Gunneridae</taxon>
        <taxon>Pentapetalae</taxon>
        <taxon>Caryophyllales</taxon>
        <taxon>Chenopodiaceae</taxon>
        <taxon>Betoideae</taxon>
        <taxon>Beta</taxon>
    </lineage>
</organism>
<evidence type="ECO:0000259" key="1">
    <source>
        <dbReference type="Pfam" id="PF12937"/>
    </source>
</evidence>
<accession>A0A0J8BQI6</accession>
<protein>
    <recommendedName>
        <fullName evidence="1">F-box domain-containing protein</fullName>
    </recommendedName>
</protein>
<dbReference type="Gramene" id="KMT02234">
    <property type="protein sequence ID" value="KMT02234"/>
    <property type="gene ID" value="BVRB_9g206250"/>
</dbReference>
<proteinExistence type="predicted"/>
<feature type="domain" description="F-box" evidence="1">
    <location>
        <begin position="76"/>
        <end position="118"/>
    </location>
</feature>
<reference evidence="2 3" key="1">
    <citation type="journal article" date="2014" name="Nature">
        <title>The genome of the recently domesticated crop plant sugar beet (Beta vulgaris).</title>
        <authorList>
            <person name="Dohm J.C."/>
            <person name="Minoche A.E."/>
            <person name="Holtgrawe D."/>
            <person name="Capella-Gutierrez S."/>
            <person name="Zakrzewski F."/>
            <person name="Tafer H."/>
            <person name="Rupp O."/>
            <person name="Sorensen T.R."/>
            <person name="Stracke R."/>
            <person name="Reinhardt R."/>
            <person name="Goesmann A."/>
            <person name="Kraft T."/>
            <person name="Schulz B."/>
            <person name="Stadler P.F."/>
            <person name="Schmidt T."/>
            <person name="Gabaldon T."/>
            <person name="Lehrach H."/>
            <person name="Weisshaar B."/>
            <person name="Himmelbauer H."/>
        </authorList>
    </citation>
    <scope>NUCLEOTIDE SEQUENCE [LARGE SCALE GENOMIC DNA]</scope>
    <source>
        <tissue evidence="2">Taproot</tissue>
    </source>
</reference>
<dbReference type="SUPFAM" id="SSF81383">
    <property type="entry name" value="F-box domain"/>
    <property type="match status" value="1"/>
</dbReference>
<dbReference type="InterPro" id="IPR036047">
    <property type="entry name" value="F-box-like_dom_sf"/>
</dbReference>
<dbReference type="OrthoDB" id="2095648at2759"/>
<evidence type="ECO:0000313" key="3">
    <source>
        <dbReference type="Proteomes" id="UP000035740"/>
    </source>
</evidence>
<dbReference type="eggNOG" id="ENOG502S07N">
    <property type="taxonomic scope" value="Eukaryota"/>
</dbReference>
<dbReference type="AlphaFoldDB" id="A0A0J8BQI6"/>
<dbReference type="PANTHER" id="PTHR47750:SF1">
    <property type="entry name" value="F-BOX PROTEIN SNE"/>
    <property type="match status" value="1"/>
</dbReference>
<dbReference type="Gene3D" id="1.20.1280.50">
    <property type="match status" value="1"/>
</dbReference>
<dbReference type="Proteomes" id="UP000035740">
    <property type="component" value="Chromosome 9"/>
</dbReference>
<gene>
    <name evidence="2" type="ORF">BVRB_9g206250</name>
</gene>
<dbReference type="OMA" id="FLCNTIN"/>
<dbReference type="Pfam" id="PF12937">
    <property type="entry name" value="F-box-like"/>
    <property type="match status" value="1"/>
</dbReference>
<dbReference type="EMBL" id="KQ090179">
    <property type="protein sequence ID" value="KMT02234.1"/>
    <property type="molecule type" value="Genomic_DNA"/>
</dbReference>
<evidence type="ECO:0000313" key="2">
    <source>
        <dbReference type="EMBL" id="KMT02234.1"/>
    </source>
</evidence>
<keyword evidence="3" id="KW-1185">Reference proteome</keyword>
<name>A0A0J8BQI6_BETVV</name>
<dbReference type="GO" id="GO:0019005">
    <property type="term" value="C:SCF ubiquitin ligase complex"/>
    <property type="evidence" value="ECO:0007669"/>
    <property type="project" value="InterPro"/>
</dbReference>
<sequence>MLDFQQHSQNDHNNTNTLLFLLTPTTTTTTTATTTATATTTTATTTATTTTATTTTKTCAEFKKTKKLKFNLNDHPDILVEVLKRLDGRSLGVAACVCQLWCSIATSDDAVWEHVCFRHVSPPPGVRPLVLALGGYKHLYMVCIRPVLGRLNKSGLRKSGRTGKWVGPGSELTRRVWTRQGAQLLLSLFCVDYYEKLGEASGGKIESDNNATPSSSLMFLCKPVNV</sequence>
<dbReference type="PANTHER" id="PTHR47750">
    <property type="entry name" value="F-BOX PROTEIN SNE"/>
    <property type="match status" value="1"/>
</dbReference>
<dbReference type="KEGG" id="bvg:104902989"/>
<dbReference type="InterPro" id="IPR001810">
    <property type="entry name" value="F-box_dom"/>
</dbReference>
<dbReference type="GO" id="GO:0009937">
    <property type="term" value="P:regulation of gibberellic acid mediated signaling pathway"/>
    <property type="evidence" value="ECO:0007669"/>
    <property type="project" value="InterPro"/>
</dbReference>
<dbReference type="GO" id="GO:0009740">
    <property type="term" value="P:gibberellic acid mediated signaling pathway"/>
    <property type="evidence" value="ECO:0007669"/>
    <property type="project" value="TreeGrafter"/>
</dbReference>